<accession>A0ABU1SKI3</accession>
<evidence type="ECO:0000313" key="1">
    <source>
        <dbReference type="EMBL" id="MDR6899494.1"/>
    </source>
</evidence>
<sequence length="36" mass="4009">MFRGFSLCQIDKQADARRVHQLNDGGWLRSLAGGFG</sequence>
<name>A0ABU1SKI3_9HYPH</name>
<reference evidence="1 2" key="1">
    <citation type="submission" date="2023-07" db="EMBL/GenBank/DDBJ databases">
        <title>Sorghum-associated microbial communities from plants grown in Nebraska, USA.</title>
        <authorList>
            <person name="Schachtman D."/>
        </authorList>
    </citation>
    <scope>NUCLEOTIDE SEQUENCE [LARGE SCALE GENOMIC DNA]</scope>
    <source>
        <strain evidence="1 2">3199</strain>
    </source>
</reference>
<proteinExistence type="predicted"/>
<dbReference type="EMBL" id="JAVDUP010000001">
    <property type="protein sequence ID" value="MDR6899494.1"/>
    <property type="molecule type" value="Genomic_DNA"/>
</dbReference>
<gene>
    <name evidence="1" type="ORF">J2W52_001082</name>
</gene>
<evidence type="ECO:0000313" key="2">
    <source>
        <dbReference type="Proteomes" id="UP001250791"/>
    </source>
</evidence>
<comment type="caution">
    <text evidence="1">The sequence shown here is derived from an EMBL/GenBank/DDBJ whole genome shotgun (WGS) entry which is preliminary data.</text>
</comment>
<protein>
    <submittedName>
        <fullName evidence="1">Uncharacterized protein</fullName>
    </submittedName>
</protein>
<dbReference type="Proteomes" id="UP001250791">
    <property type="component" value="Unassembled WGS sequence"/>
</dbReference>
<organism evidence="1 2">
    <name type="scientific">Rhizobium miluonense</name>
    <dbReference type="NCBI Taxonomy" id="411945"/>
    <lineage>
        <taxon>Bacteria</taxon>
        <taxon>Pseudomonadati</taxon>
        <taxon>Pseudomonadota</taxon>
        <taxon>Alphaproteobacteria</taxon>
        <taxon>Hyphomicrobiales</taxon>
        <taxon>Rhizobiaceae</taxon>
        <taxon>Rhizobium/Agrobacterium group</taxon>
        <taxon>Rhizobium</taxon>
    </lineage>
</organism>
<keyword evidence="2" id="KW-1185">Reference proteome</keyword>